<proteinExistence type="inferred from homology"/>
<evidence type="ECO:0000313" key="3">
    <source>
        <dbReference type="EMBL" id="SVP95018.1"/>
    </source>
</evidence>
<name>A0A3B0NK08_THEAN</name>
<dbReference type="SUPFAM" id="SSF141091">
    <property type="entry name" value="L21p-like"/>
    <property type="match status" value="1"/>
</dbReference>
<dbReference type="InterPro" id="IPR028909">
    <property type="entry name" value="bL21-like"/>
</dbReference>
<keyword evidence="3" id="KW-0687">Ribonucleoprotein</keyword>
<gene>
    <name evidence="3" type="ORF">TAT_000376500</name>
    <name evidence="4" type="ORF">TAV_000376400</name>
</gene>
<comment type="similarity">
    <text evidence="1">Belongs to the bacterial ribosomal protein bL21 family.</text>
</comment>
<accession>A0A3B0NK08</accession>
<sequence>MFNTLSLFLRNNVFSQFSKLKGNSYFSTNSIRTSLIGTHSIFNIPPFLRLQNPLYYDKRSIVINKPRRQIGHKFVIGKHKRAKVNPPRVPIHPNKDVDKDMNLFETYRDLKLRWKRTTRSRKNRLRIARKWRQPYYFNPTNQPTCMFVLHENLPRTRTDKPPEMNHDKEYVPGKIELDESHNFQVYPPDSVVQDIKNLKTETFCIFKSSPLHQHKVTKGDVVQIERLKRKNAGDKVTFGTVLLVGSKYWTIIGKPTVPYAKVHATIEQQTLCGEQLSFRYRKSRRISRFLRVRHWVSVLRIDDIVVDPSIEINTEHKPSRLLDLWSNRWLYTEELEDIDKTKSESEQIYDGLEHETGYYNKLGLTESYRWYPDPYAKYKWK</sequence>
<dbReference type="PANTHER" id="PTHR21349:SF0">
    <property type="entry name" value="LARGE RIBOSOMAL SUBUNIT PROTEIN BL21M"/>
    <property type="match status" value="1"/>
</dbReference>
<evidence type="ECO:0000256" key="2">
    <source>
        <dbReference type="ARBA" id="ARBA00044129"/>
    </source>
</evidence>
<dbReference type="PANTHER" id="PTHR21349">
    <property type="entry name" value="50S RIBOSOMAL PROTEIN L21"/>
    <property type="match status" value="1"/>
</dbReference>
<dbReference type="AlphaFoldDB" id="A0A3B0NK08"/>
<dbReference type="Pfam" id="PF00829">
    <property type="entry name" value="Ribosomal_L21p"/>
    <property type="match status" value="1"/>
</dbReference>
<organism evidence="3">
    <name type="scientific">Theileria annulata</name>
    <dbReference type="NCBI Taxonomy" id="5874"/>
    <lineage>
        <taxon>Eukaryota</taxon>
        <taxon>Sar</taxon>
        <taxon>Alveolata</taxon>
        <taxon>Apicomplexa</taxon>
        <taxon>Aconoidasida</taxon>
        <taxon>Piroplasmida</taxon>
        <taxon>Theileriidae</taxon>
        <taxon>Theileria</taxon>
    </lineage>
</organism>
<dbReference type="VEuPathDB" id="PiroplasmaDB:TA11255"/>
<dbReference type="GO" id="GO:0003735">
    <property type="term" value="F:structural constituent of ribosome"/>
    <property type="evidence" value="ECO:0007669"/>
    <property type="project" value="TreeGrafter"/>
</dbReference>
<protein>
    <recommendedName>
        <fullName evidence="2">Large ribosomal subunit protein bL21m</fullName>
    </recommendedName>
</protein>
<dbReference type="EMBL" id="UIVS01000004">
    <property type="protein sequence ID" value="SVP95599.1"/>
    <property type="molecule type" value="Genomic_DNA"/>
</dbReference>
<dbReference type="EMBL" id="UIVT01000004">
    <property type="protein sequence ID" value="SVP95018.1"/>
    <property type="molecule type" value="Genomic_DNA"/>
</dbReference>
<reference evidence="3" key="1">
    <citation type="submission" date="2018-07" db="EMBL/GenBank/DDBJ databases">
        <authorList>
            <person name="Quirk P.G."/>
            <person name="Krulwich T.A."/>
        </authorList>
    </citation>
    <scope>NUCLEOTIDE SEQUENCE</scope>
    <source>
        <strain evidence="3">Anand</strain>
    </source>
</reference>
<evidence type="ECO:0000313" key="4">
    <source>
        <dbReference type="EMBL" id="SVP95599.1"/>
    </source>
</evidence>
<dbReference type="GO" id="GO:0005762">
    <property type="term" value="C:mitochondrial large ribosomal subunit"/>
    <property type="evidence" value="ECO:0007669"/>
    <property type="project" value="TreeGrafter"/>
</dbReference>
<keyword evidence="3" id="KW-0689">Ribosomal protein</keyword>
<evidence type="ECO:0000256" key="1">
    <source>
        <dbReference type="ARBA" id="ARBA00008563"/>
    </source>
</evidence>
<dbReference type="InterPro" id="IPR036164">
    <property type="entry name" value="bL21-like_sf"/>
</dbReference>